<evidence type="ECO:0000256" key="10">
    <source>
        <dbReference type="HAMAP-Rule" id="MF_01470"/>
    </source>
</evidence>
<keyword evidence="5 10" id="KW-0460">Magnesium</keyword>
<name>A0ABN6LH60_9BACT</name>
<feature type="binding site" evidence="10">
    <location>
        <position position="150"/>
    </location>
    <ligand>
        <name>Mn(2+)</name>
        <dbReference type="ChEBI" id="CHEBI:29035"/>
    </ligand>
</feature>
<protein>
    <recommendedName>
        <fullName evidence="10">CRISPR-associated endonuclease Cas1</fullName>
        <ecNumber evidence="10">3.1.-.-</ecNumber>
    </recommendedName>
</protein>
<keyword evidence="11" id="KW-0614">Plasmid</keyword>
<evidence type="ECO:0000313" key="12">
    <source>
        <dbReference type="Proteomes" id="UP001354989"/>
    </source>
</evidence>
<evidence type="ECO:0000313" key="11">
    <source>
        <dbReference type="EMBL" id="BDD02505.1"/>
    </source>
</evidence>
<evidence type="ECO:0000256" key="4">
    <source>
        <dbReference type="ARBA" id="ARBA00022801"/>
    </source>
</evidence>
<evidence type="ECO:0000256" key="9">
    <source>
        <dbReference type="ARBA" id="ARBA00038592"/>
    </source>
</evidence>
<gene>
    <name evidence="10 11" type="primary">cas1</name>
    <name evidence="11" type="ORF">PEPS_47850</name>
</gene>
<dbReference type="RefSeq" id="WP_338399663.1">
    <property type="nucleotide sequence ID" value="NZ_AP025303.1"/>
</dbReference>
<keyword evidence="2 10" id="KW-0479">Metal-binding</keyword>
<evidence type="ECO:0000256" key="5">
    <source>
        <dbReference type="ARBA" id="ARBA00022842"/>
    </source>
</evidence>
<evidence type="ECO:0000256" key="2">
    <source>
        <dbReference type="ARBA" id="ARBA00022723"/>
    </source>
</evidence>
<dbReference type="Gene3D" id="1.20.120.920">
    <property type="entry name" value="CRISPR-associated endonuclease Cas1, C-terminal domain"/>
    <property type="match status" value="1"/>
</dbReference>
<keyword evidence="3 10" id="KW-0255">Endonuclease</keyword>
<evidence type="ECO:0000256" key="7">
    <source>
        <dbReference type="ARBA" id="ARBA00023125"/>
    </source>
</evidence>
<feature type="binding site" evidence="10">
    <location>
        <position position="223"/>
    </location>
    <ligand>
        <name>Mn(2+)</name>
        <dbReference type="ChEBI" id="CHEBI:29035"/>
    </ligand>
</feature>
<organism evidence="11 12">
    <name type="scientific">Persicobacter psychrovividus</name>
    <dbReference type="NCBI Taxonomy" id="387638"/>
    <lineage>
        <taxon>Bacteria</taxon>
        <taxon>Pseudomonadati</taxon>
        <taxon>Bacteroidota</taxon>
        <taxon>Cytophagia</taxon>
        <taxon>Cytophagales</taxon>
        <taxon>Persicobacteraceae</taxon>
        <taxon>Persicobacter</taxon>
    </lineage>
</organism>
<accession>A0ABN6LH60</accession>
<dbReference type="PANTHER" id="PTHR34353:SF2">
    <property type="entry name" value="CRISPR-ASSOCIATED ENDONUCLEASE CAS1 1"/>
    <property type="match status" value="1"/>
</dbReference>
<dbReference type="PANTHER" id="PTHR34353">
    <property type="entry name" value="CRISPR-ASSOCIATED ENDONUCLEASE CAS1 1"/>
    <property type="match status" value="1"/>
</dbReference>
<proteinExistence type="inferred from homology"/>
<comment type="subunit">
    <text evidence="9 10">Homodimer, forms a heterotetramer with a Cas2 homodimer.</text>
</comment>
<feature type="binding site" evidence="10">
    <location>
        <position position="208"/>
    </location>
    <ligand>
        <name>Mn(2+)</name>
        <dbReference type="ChEBI" id="CHEBI:29035"/>
    </ligand>
</feature>
<evidence type="ECO:0000256" key="1">
    <source>
        <dbReference type="ARBA" id="ARBA00022722"/>
    </source>
</evidence>
<evidence type="ECO:0000256" key="6">
    <source>
        <dbReference type="ARBA" id="ARBA00023118"/>
    </source>
</evidence>
<dbReference type="InterPro" id="IPR042206">
    <property type="entry name" value="CRISPR-assoc_Cas1_C"/>
</dbReference>
<dbReference type="Pfam" id="PF01867">
    <property type="entry name" value="Cas_Cas1"/>
    <property type="match status" value="1"/>
</dbReference>
<dbReference type="Proteomes" id="UP001354989">
    <property type="component" value="Plasmid pPP11"/>
</dbReference>
<dbReference type="GO" id="GO:0004519">
    <property type="term" value="F:endonuclease activity"/>
    <property type="evidence" value="ECO:0007669"/>
    <property type="project" value="UniProtKB-KW"/>
</dbReference>
<evidence type="ECO:0000256" key="8">
    <source>
        <dbReference type="ARBA" id="ARBA00023211"/>
    </source>
</evidence>
<keyword evidence="6 10" id="KW-0051">Antiviral defense</keyword>
<reference evidence="11 12" key="1">
    <citation type="submission" date="2021-12" db="EMBL/GenBank/DDBJ databases">
        <title>Genome sequencing of bacteria with rrn-lacking chromosome and rrn-plasmid.</title>
        <authorList>
            <person name="Anda M."/>
            <person name="Iwasaki W."/>
        </authorList>
    </citation>
    <scope>NUCLEOTIDE SEQUENCE [LARGE SCALE GENOMIC DNA]</scope>
    <source>
        <strain evidence="11 12">NBRC 101262</strain>
        <plasmid evidence="11 12">pPP11</plasmid>
    </source>
</reference>
<dbReference type="EC" id="3.1.-.-" evidence="10"/>
<dbReference type="HAMAP" id="MF_01470">
    <property type="entry name" value="Cas1"/>
    <property type="match status" value="1"/>
</dbReference>
<keyword evidence="12" id="KW-1185">Reference proteome</keyword>
<geneLocation type="plasmid" evidence="11 12">
    <name>pPP11</name>
</geneLocation>
<keyword evidence="1 10" id="KW-0540">Nuclease</keyword>
<keyword evidence="4 10" id="KW-0378">Hydrolase</keyword>
<comment type="cofactor">
    <cofactor evidence="10">
        <name>Mg(2+)</name>
        <dbReference type="ChEBI" id="CHEBI:18420"/>
    </cofactor>
    <cofactor evidence="10">
        <name>Mn(2+)</name>
        <dbReference type="ChEBI" id="CHEBI:29035"/>
    </cofactor>
</comment>
<dbReference type="InterPro" id="IPR019855">
    <property type="entry name" value="CRISPR-assoc_Cas1_NMENI"/>
</dbReference>
<keyword evidence="7 10" id="KW-0238">DNA-binding</keyword>
<dbReference type="EMBL" id="AP025303">
    <property type="protein sequence ID" value="BDD02505.1"/>
    <property type="molecule type" value="Genomic_DNA"/>
</dbReference>
<comment type="similarity">
    <text evidence="10">Belongs to the CRISPR-associated endonuclease Cas1 family.</text>
</comment>
<keyword evidence="8 10" id="KW-0464">Manganese</keyword>
<dbReference type="NCBIfam" id="TIGR03639">
    <property type="entry name" value="cas1_NMENI"/>
    <property type="match status" value="1"/>
</dbReference>
<dbReference type="NCBIfam" id="TIGR00287">
    <property type="entry name" value="cas1"/>
    <property type="match status" value="1"/>
</dbReference>
<dbReference type="InterPro" id="IPR002729">
    <property type="entry name" value="CRISPR-assoc_Cas1"/>
</dbReference>
<evidence type="ECO:0000256" key="3">
    <source>
        <dbReference type="ARBA" id="ARBA00022759"/>
    </source>
</evidence>
<sequence length="302" mass="33951">MIKRTLYFGNACRLNVQLGQLQATYPEAVGKASKKVPVEDIGLVVIDHPQVSITHGLSNALIANNAAMLWCNEKHMPHGMLLPFESNQTFTEKLHRQIAVAQPLKKQLWKQTIQSKIQNQAVVLEVFGHCPQPLIRWAEEVKSGDTDNKEARAAAYYWSKLLGPYGVGRGREAGPPNALFNYGYAVLRAIIARSLVSSGCHPSLGIFHKNKYNPFCLADDVMEPYRPFVDAWIFQYLQELEGILPGEELTQGDKIRLLEIPTLDVQISDKISPLMVASQRTTASLMRCYEGDEKQILYPQFQ</sequence>
<comment type="function">
    <text evidence="10">CRISPR (clustered regularly interspaced short palindromic repeat), is an adaptive immune system that provides protection against mobile genetic elements (viruses, transposable elements and conjugative plasmids). CRISPR clusters contain spacers, sequences complementary to antecedent mobile elements, and target invading nucleic acids. CRISPR clusters are transcribed and processed into CRISPR RNA (crRNA). Acts as a dsDNA endonuclease. Involved in the integration of spacer DNA into the CRISPR cassette.</text>
</comment>
<dbReference type="InterPro" id="IPR050646">
    <property type="entry name" value="Cas1"/>
</dbReference>